<name>A0A835HQW3_9MAGN</name>
<proteinExistence type="predicted"/>
<reference evidence="1 2" key="1">
    <citation type="submission" date="2020-10" db="EMBL/GenBank/DDBJ databases">
        <title>The Coptis chinensis genome and diversification of protoberbering-type alkaloids.</title>
        <authorList>
            <person name="Wang B."/>
            <person name="Shu S."/>
            <person name="Song C."/>
            <person name="Liu Y."/>
        </authorList>
    </citation>
    <scope>NUCLEOTIDE SEQUENCE [LARGE SCALE GENOMIC DNA]</scope>
    <source>
        <strain evidence="1">HL-2020</strain>
        <tissue evidence="1">Leaf</tissue>
    </source>
</reference>
<keyword evidence="2" id="KW-1185">Reference proteome</keyword>
<dbReference type="PANTHER" id="PTHR43762:SF1">
    <property type="entry name" value="D-ARABINONO-1,4-LACTONE OXIDASE"/>
    <property type="match status" value="1"/>
</dbReference>
<dbReference type="PANTHER" id="PTHR43762">
    <property type="entry name" value="L-GULONOLACTONE OXIDASE"/>
    <property type="match status" value="1"/>
</dbReference>
<dbReference type="EMBL" id="JADFTS010000005">
    <property type="protein sequence ID" value="KAF9604140.1"/>
    <property type="molecule type" value="Genomic_DNA"/>
</dbReference>
<gene>
    <name evidence="1" type="ORF">IFM89_002815</name>
</gene>
<dbReference type="GO" id="GO:0016899">
    <property type="term" value="F:oxidoreductase activity, acting on the CH-OH group of donors, oxygen as acceptor"/>
    <property type="evidence" value="ECO:0007669"/>
    <property type="project" value="InterPro"/>
</dbReference>
<organism evidence="1 2">
    <name type="scientific">Coptis chinensis</name>
    <dbReference type="NCBI Taxonomy" id="261450"/>
    <lineage>
        <taxon>Eukaryota</taxon>
        <taxon>Viridiplantae</taxon>
        <taxon>Streptophyta</taxon>
        <taxon>Embryophyta</taxon>
        <taxon>Tracheophyta</taxon>
        <taxon>Spermatophyta</taxon>
        <taxon>Magnoliopsida</taxon>
        <taxon>Ranunculales</taxon>
        <taxon>Ranunculaceae</taxon>
        <taxon>Coptidoideae</taxon>
        <taxon>Coptis</taxon>
    </lineage>
</organism>
<evidence type="ECO:0000313" key="2">
    <source>
        <dbReference type="Proteomes" id="UP000631114"/>
    </source>
</evidence>
<dbReference type="InterPro" id="IPR010031">
    <property type="entry name" value="FAD_lactone_oxidase-like"/>
</dbReference>
<accession>A0A835HQW3</accession>
<evidence type="ECO:0000313" key="1">
    <source>
        <dbReference type="EMBL" id="KAF9604140.1"/>
    </source>
</evidence>
<comment type="caution">
    <text evidence="1">The sequence shown here is derived from an EMBL/GenBank/DDBJ whole genome shotgun (WGS) entry which is preliminary data.</text>
</comment>
<sequence length="126" mass="14474">MLVCAMKVVAAFQLEVLQQLCDLYLKLLLKYRTVDIKAKSSEEQDISELSFIELRDKILALDPLDKDLVVKANQAEADFWRKSEGYRVGWNDEILGFDCGGQFRDLLPFWNFGKTKHARPGSLAYL</sequence>
<dbReference type="AlphaFoldDB" id="A0A835HQW3"/>
<dbReference type="Proteomes" id="UP000631114">
    <property type="component" value="Unassembled WGS sequence"/>
</dbReference>
<protein>
    <submittedName>
        <fullName evidence="1">Uncharacterized protein</fullName>
    </submittedName>
</protein>
<dbReference type="OrthoDB" id="1936648at2759"/>